<proteinExistence type="predicted"/>
<evidence type="ECO:0000313" key="2">
    <source>
        <dbReference type="Proteomes" id="UP000643403"/>
    </source>
</evidence>
<accession>A0ABQ3CAK2</accession>
<organism evidence="1 2">
    <name type="scientific">Cognatilysobacter xinjiangensis</name>
    <dbReference type="NCBI Taxonomy" id="546892"/>
    <lineage>
        <taxon>Bacteria</taxon>
        <taxon>Pseudomonadati</taxon>
        <taxon>Pseudomonadota</taxon>
        <taxon>Gammaproteobacteria</taxon>
        <taxon>Lysobacterales</taxon>
        <taxon>Lysobacteraceae</taxon>
        <taxon>Cognatilysobacter</taxon>
    </lineage>
</organism>
<comment type="caution">
    <text evidence="1">The sequence shown here is derived from an EMBL/GenBank/DDBJ whole genome shotgun (WGS) entry which is preliminary data.</text>
</comment>
<keyword evidence="2" id="KW-1185">Reference proteome</keyword>
<reference evidence="2" key="1">
    <citation type="journal article" date="2019" name="Int. J. Syst. Evol. Microbiol.">
        <title>The Global Catalogue of Microorganisms (GCM) 10K type strain sequencing project: providing services to taxonomists for standard genome sequencing and annotation.</title>
        <authorList>
            <consortium name="The Broad Institute Genomics Platform"/>
            <consortium name="The Broad Institute Genome Sequencing Center for Infectious Disease"/>
            <person name="Wu L."/>
            <person name="Ma J."/>
        </authorList>
    </citation>
    <scope>NUCLEOTIDE SEQUENCE [LARGE SCALE GENOMIC DNA]</scope>
    <source>
        <strain evidence="2">KCTC 22558</strain>
    </source>
</reference>
<dbReference type="Proteomes" id="UP000643403">
    <property type="component" value="Unassembled WGS sequence"/>
</dbReference>
<gene>
    <name evidence="1" type="ORF">GCM10008101_28310</name>
</gene>
<protein>
    <submittedName>
        <fullName evidence="1">Uncharacterized protein</fullName>
    </submittedName>
</protein>
<dbReference type="EMBL" id="BMXY01000005">
    <property type="protein sequence ID" value="GGZ72271.1"/>
    <property type="molecule type" value="Genomic_DNA"/>
</dbReference>
<sequence>MCEPSKDEGLVFMKVVAMPHGDPVEFDVTQARAFAERILAAVQEVESGWVGGPSSVGREAVLGLTGETMRDLVQIPEVLLESLRQLGQEYGFDSSARNPIRPPHAAVEQRILAFGIAEAAKVASLILEAWRLINTRRCTFKGPMTGRCGSAIIVTTYDPANEELIFTCASGHSIVQRSPRIYR</sequence>
<evidence type="ECO:0000313" key="1">
    <source>
        <dbReference type="EMBL" id="GGZ72271.1"/>
    </source>
</evidence>
<name>A0ABQ3CAK2_9GAMM</name>